<dbReference type="Gene3D" id="3.40.50.10330">
    <property type="entry name" value="Probable inorganic polyphosphate/atp-NAD kinase, domain 1"/>
    <property type="match status" value="1"/>
</dbReference>
<dbReference type="Proteomes" id="UP000602124">
    <property type="component" value="Unassembled WGS sequence"/>
</dbReference>
<dbReference type="InterPro" id="IPR017438">
    <property type="entry name" value="ATP-NAD_kinase_N"/>
</dbReference>
<dbReference type="SMART" id="SM00046">
    <property type="entry name" value="DAGKc"/>
    <property type="match status" value="1"/>
</dbReference>
<feature type="domain" description="DAGKc" evidence="1">
    <location>
        <begin position="1"/>
        <end position="131"/>
    </location>
</feature>
<dbReference type="Pfam" id="PF00781">
    <property type="entry name" value="DAGK_cat"/>
    <property type="match status" value="1"/>
</dbReference>
<dbReference type="PANTHER" id="PTHR30492">
    <property type="entry name" value="METHYLGLYOXAL SYNTHASE"/>
    <property type="match status" value="1"/>
</dbReference>
<sequence>MKIRAILNRDGGTLRTMDLDAFCTRAKEIFAAEGHELDCRVVAGKSVEAELRKAVGDPAVEAVLAGGGDGTISAAAAMAFKHGKPLAVLPAGTMNLFARSLGMPLELDRALLAIARGTVGRVDIATANGRPFVHQYGVGIHARLVRIRDGMVYRSRVGKMLASLRAIMASALNPPEFDVDFHTEKGDRTMTVSGIAVSNNPLDDSPVPVAETLDGGRLGVYVAQKVTSRELLSLAFDVMTGRWRANPAVSETEVRDLVLRFPKRKRGTHAVVDGELIDLEQAVTLQIHPQGLPVILPAKDLPPRVG</sequence>
<dbReference type="PROSITE" id="PS50146">
    <property type="entry name" value="DAGK"/>
    <property type="match status" value="1"/>
</dbReference>
<protein>
    <submittedName>
        <fullName evidence="2">Diacylglycerol kinase family lipid kinase</fullName>
    </submittedName>
</protein>
<organism evidence="2 3">
    <name type="scientific">Devosia sediminis</name>
    <dbReference type="NCBI Taxonomy" id="2798801"/>
    <lineage>
        <taxon>Bacteria</taxon>
        <taxon>Pseudomonadati</taxon>
        <taxon>Pseudomonadota</taxon>
        <taxon>Alphaproteobacteria</taxon>
        <taxon>Hyphomicrobiales</taxon>
        <taxon>Devosiaceae</taxon>
        <taxon>Devosia</taxon>
    </lineage>
</organism>
<dbReference type="SUPFAM" id="SSF111331">
    <property type="entry name" value="NAD kinase/diacylglycerol kinase-like"/>
    <property type="match status" value="1"/>
</dbReference>
<dbReference type="InterPro" id="IPR001206">
    <property type="entry name" value="Diacylglycerol_kinase_cat_dom"/>
</dbReference>
<dbReference type="GO" id="GO:0005829">
    <property type="term" value="C:cytosol"/>
    <property type="evidence" value="ECO:0007669"/>
    <property type="project" value="TreeGrafter"/>
</dbReference>
<dbReference type="GO" id="GO:0008929">
    <property type="term" value="F:methylglyoxal synthase activity"/>
    <property type="evidence" value="ECO:0007669"/>
    <property type="project" value="InterPro"/>
</dbReference>
<dbReference type="Gene3D" id="2.60.200.40">
    <property type="match status" value="1"/>
</dbReference>
<dbReference type="PANTHER" id="PTHR30492:SF0">
    <property type="entry name" value="METHYLGLYOXAL SYNTHASE"/>
    <property type="match status" value="1"/>
</dbReference>
<accession>A0A934IM84</accession>
<gene>
    <name evidence="2" type="ORF">JEQ47_00905</name>
</gene>
<proteinExistence type="predicted"/>
<dbReference type="EMBL" id="JAEKMH010000001">
    <property type="protein sequence ID" value="MBJ3783263.1"/>
    <property type="molecule type" value="Genomic_DNA"/>
</dbReference>
<name>A0A934IM84_9HYPH</name>
<dbReference type="InterPro" id="IPR004363">
    <property type="entry name" value="Methylgl_synth"/>
</dbReference>
<dbReference type="AlphaFoldDB" id="A0A934IM84"/>
<evidence type="ECO:0000259" key="1">
    <source>
        <dbReference type="PROSITE" id="PS50146"/>
    </source>
</evidence>
<keyword evidence="3" id="KW-1185">Reference proteome</keyword>
<dbReference type="InterPro" id="IPR016064">
    <property type="entry name" value="NAD/diacylglycerol_kinase_sf"/>
</dbReference>
<reference evidence="2" key="1">
    <citation type="submission" date="2020-12" db="EMBL/GenBank/DDBJ databases">
        <title>Devosia sp. MSA67 isolated from Mo River.</title>
        <authorList>
            <person name="Ma F."/>
            <person name="Zi Z."/>
        </authorList>
    </citation>
    <scope>NUCLEOTIDE SEQUENCE</scope>
    <source>
        <strain evidence="2">MSA67</strain>
    </source>
</reference>
<dbReference type="RefSeq" id="WP_198874508.1">
    <property type="nucleotide sequence ID" value="NZ_JAEKMH010000001.1"/>
</dbReference>
<evidence type="ECO:0000313" key="2">
    <source>
        <dbReference type="EMBL" id="MBJ3783263.1"/>
    </source>
</evidence>
<comment type="caution">
    <text evidence="2">The sequence shown here is derived from an EMBL/GenBank/DDBJ whole genome shotgun (WGS) entry which is preliminary data.</text>
</comment>
<keyword evidence="2" id="KW-0418">Kinase</keyword>
<keyword evidence="2" id="KW-0808">Transferase</keyword>
<dbReference type="GO" id="GO:0019242">
    <property type="term" value="P:methylglyoxal biosynthetic process"/>
    <property type="evidence" value="ECO:0007669"/>
    <property type="project" value="InterPro"/>
</dbReference>
<evidence type="ECO:0000313" key="3">
    <source>
        <dbReference type="Proteomes" id="UP000602124"/>
    </source>
</evidence>
<dbReference type="GO" id="GO:0016301">
    <property type="term" value="F:kinase activity"/>
    <property type="evidence" value="ECO:0007669"/>
    <property type="project" value="UniProtKB-KW"/>
</dbReference>